<dbReference type="AlphaFoldDB" id="A0A379MSR4"/>
<feature type="compositionally biased region" description="Low complexity" evidence="1">
    <location>
        <begin position="117"/>
        <end position="126"/>
    </location>
</feature>
<organism evidence="2 3">
    <name type="scientific">Rikenella microfusus</name>
    <dbReference type="NCBI Taxonomy" id="28139"/>
    <lineage>
        <taxon>Bacteria</taxon>
        <taxon>Pseudomonadati</taxon>
        <taxon>Bacteroidota</taxon>
        <taxon>Bacteroidia</taxon>
        <taxon>Bacteroidales</taxon>
        <taxon>Rikenellaceae</taxon>
        <taxon>Rikenella</taxon>
    </lineage>
</organism>
<proteinExistence type="predicted"/>
<sequence>MGLRCGRLRPARPNGRNSTSLLSAGCGLAAGAHPSTVLLAVSVRFGDRLRKTFCGFPPGEAVAARWRGDSAARFPGIQTVRSLFRFRLVPGAGTLYQNIPARWPDAWKVSNSSSPVREPGGTYPPRRGGRGPTLFGIPPKSASFLQPNSATERKKSMPIRFASVSMSGFTENRTWVFLKSPAPKQFCCLGAGPKCTENQTCISG</sequence>
<feature type="region of interest" description="Disordered" evidence="1">
    <location>
        <begin position="110"/>
        <end position="132"/>
    </location>
</feature>
<accession>A0A379MSR4</accession>
<dbReference type="EMBL" id="UGVL01000001">
    <property type="protein sequence ID" value="SUE33930.1"/>
    <property type="molecule type" value="Genomic_DNA"/>
</dbReference>
<gene>
    <name evidence="2" type="ORF">NCTC11190_01144</name>
</gene>
<reference evidence="2 3" key="1">
    <citation type="submission" date="2018-06" db="EMBL/GenBank/DDBJ databases">
        <authorList>
            <consortium name="Pathogen Informatics"/>
            <person name="Doyle S."/>
        </authorList>
    </citation>
    <scope>NUCLEOTIDE SEQUENCE [LARGE SCALE GENOMIC DNA]</scope>
    <source>
        <strain evidence="2 3">NCTC11190</strain>
    </source>
</reference>
<evidence type="ECO:0000313" key="3">
    <source>
        <dbReference type="Proteomes" id="UP000255233"/>
    </source>
</evidence>
<evidence type="ECO:0000313" key="2">
    <source>
        <dbReference type="EMBL" id="SUE33930.1"/>
    </source>
</evidence>
<dbReference type="Proteomes" id="UP000255233">
    <property type="component" value="Unassembled WGS sequence"/>
</dbReference>
<protein>
    <submittedName>
        <fullName evidence="2">Uncharacterized protein</fullName>
    </submittedName>
</protein>
<evidence type="ECO:0000256" key="1">
    <source>
        <dbReference type="SAM" id="MobiDB-lite"/>
    </source>
</evidence>
<keyword evidence="3" id="KW-1185">Reference proteome</keyword>
<name>A0A379MSR4_9BACT</name>